<evidence type="ECO:0000256" key="3">
    <source>
        <dbReference type="ARBA" id="ARBA00022692"/>
    </source>
</evidence>
<dbReference type="Gene3D" id="1.20.58.70">
    <property type="match status" value="1"/>
</dbReference>
<name>A0A1X2GNK4_9FUNG</name>
<evidence type="ECO:0000256" key="4">
    <source>
        <dbReference type="ARBA" id="ARBA00022989"/>
    </source>
</evidence>
<keyword evidence="9" id="KW-1185">Reference proteome</keyword>
<dbReference type="AlphaFoldDB" id="A0A1X2GNK4"/>
<dbReference type="PANTHER" id="PTHR19957:SF307">
    <property type="entry name" value="PROTEIN SSO1-RELATED"/>
    <property type="match status" value="1"/>
</dbReference>
<evidence type="ECO:0000256" key="6">
    <source>
        <dbReference type="SAM" id="Phobius"/>
    </source>
</evidence>
<dbReference type="OrthoDB" id="10255013at2759"/>
<proteinExistence type="inferred from homology"/>
<feature type="transmembrane region" description="Helical" evidence="6">
    <location>
        <begin position="142"/>
        <end position="163"/>
    </location>
</feature>
<evidence type="ECO:0000259" key="7">
    <source>
        <dbReference type="PROSITE" id="PS50192"/>
    </source>
</evidence>
<dbReference type="PANTHER" id="PTHR19957">
    <property type="entry name" value="SYNTAXIN"/>
    <property type="match status" value="1"/>
</dbReference>
<dbReference type="SMART" id="SM00397">
    <property type="entry name" value="t_SNARE"/>
    <property type="match status" value="1"/>
</dbReference>
<keyword evidence="5 6" id="KW-0472">Membrane</keyword>
<gene>
    <name evidence="8" type="ORF">DM01DRAFT_320400</name>
</gene>
<dbReference type="GO" id="GO:0006887">
    <property type="term" value="P:exocytosis"/>
    <property type="evidence" value="ECO:0007669"/>
    <property type="project" value="TreeGrafter"/>
</dbReference>
<dbReference type="Pfam" id="PF05739">
    <property type="entry name" value="SNARE"/>
    <property type="match status" value="1"/>
</dbReference>
<feature type="domain" description="T-SNARE coiled-coil homology" evidence="7">
    <location>
        <begin position="68"/>
        <end position="130"/>
    </location>
</feature>
<dbReference type="CDD" id="cd15849">
    <property type="entry name" value="SNARE_Sso1"/>
    <property type="match status" value="1"/>
</dbReference>
<evidence type="ECO:0000256" key="2">
    <source>
        <dbReference type="ARBA" id="ARBA00009063"/>
    </source>
</evidence>
<accession>A0A1X2GNK4</accession>
<dbReference type="InterPro" id="IPR010989">
    <property type="entry name" value="SNARE"/>
</dbReference>
<comment type="subcellular location">
    <subcellularLocation>
        <location evidence="1">Membrane</location>
        <topology evidence="1">Single-pass type IV membrane protein</topology>
    </subcellularLocation>
</comment>
<reference evidence="8 9" key="1">
    <citation type="submission" date="2016-07" db="EMBL/GenBank/DDBJ databases">
        <title>Pervasive Adenine N6-methylation of Active Genes in Fungi.</title>
        <authorList>
            <consortium name="DOE Joint Genome Institute"/>
            <person name="Mondo S.J."/>
            <person name="Dannebaum R.O."/>
            <person name="Kuo R.C."/>
            <person name="Labutti K."/>
            <person name="Haridas S."/>
            <person name="Kuo A."/>
            <person name="Salamov A."/>
            <person name="Ahrendt S.R."/>
            <person name="Lipzen A."/>
            <person name="Sullivan W."/>
            <person name="Andreopoulos W.B."/>
            <person name="Clum A."/>
            <person name="Lindquist E."/>
            <person name="Daum C."/>
            <person name="Ramamoorthy G.K."/>
            <person name="Gryganskyi A."/>
            <person name="Culley D."/>
            <person name="Magnuson J.K."/>
            <person name="James T.Y."/>
            <person name="O'Malley M.A."/>
            <person name="Stajich J.E."/>
            <person name="Spatafora J.W."/>
            <person name="Visel A."/>
            <person name="Grigoriev I.V."/>
        </authorList>
    </citation>
    <scope>NUCLEOTIDE SEQUENCE [LARGE SCALE GENOMIC DNA]</scope>
    <source>
        <strain evidence="8 9">NRRL 3301</strain>
    </source>
</reference>
<dbReference type="STRING" id="101127.A0A1X2GNK4"/>
<dbReference type="GO" id="GO:0005484">
    <property type="term" value="F:SNAP receptor activity"/>
    <property type="evidence" value="ECO:0007669"/>
    <property type="project" value="TreeGrafter"/>
</dbReference>
<evidence type="ECO:0000313" key="9">
    <source>
        <dbReference type="Proteomes" id="UP000242146"/>
    </source>
</evidence>
<dbReference type="PROSITE" id="PS50192">
    <property type="entry name" value="T_SNARE"/>
    <property type="match status" value="1"/>
</dbReference>
<dbReference type="InterPro" id="IPR006011">
    <property type="entry name" value="Syntaxin_N"/>
</dbReference>
<dbReference type="GO" id="GO:0031201">
    <property type="term" value="C:SNARE complex"/>
    <property type="evidence" value="ECO:0007669"/>
    <property type="project" value="TreeGrafter"/>
</dbReference>
<evidence type="ECO:0000313" key="8">
    <source>
        <dbReference type="EMBL" id="ORX57997.1"/>
    </source>
</evidence>
<dbReference type="InterPro" id="IPR000727">
    <property type="entry name" value="T_SNARE_dom"/>
</dbReference>
<comment type="similarity">
    <text evidence="2">Belongs to the syntaxin family.</text>
</comment>
<dbReference type="Pfam" id="PF00804">
    <property type="entry name" value="Syntaxin"/>
    <property type="match status" value="1"/>
</dbReference>
<organism evidence="8 9">
    <name type="scientific">Hesseltinella vesiculosa</name>
    <dbReference type="NCBI Taxonomy" id="101127"/>
    <lineage>
        <taxon>Eukaryota</taxon>
        <taxon>Fungi</taxon>
        <taxon>Fungi incertae sedis</taxon>
        <taxon>Mucoromycota</taxon>
        <taxon>Mucoromycotina</taxon>
        <taxon>Mucoromycetes</taxon>
        <taxon>Mucorales</taxon>
        <taxon>Cunninghamellaceae</taxon>
        <taxon>Hesseltinella</taxon>
    </lineage>
</organism>
<protein>
    <submittedName>
        <fullName evidence="8">t-SNARE</fullName>
    </submittedName>
</protein>
<dbReference type="EMBL" id="MCGT01000007">
    <property type="protein sequence ID" value="ORX57997.1"/>
    <property type="molecule type" value="Genomic_DNA"/>
</dbReference>
<dbReference type="GO" id="GO:0005886">
    <property type="term" value="C:plasma membrane"/>
    <property type="evidence" value="ECO:0007669"/>
    <property type="project" value="TreeGrafter"/>
</dbReference>
<dbReference type="GO" id="GO:0006886">
    <property type="term" value="P:intracellular protein transport"/>
    <property type="evidence" value="ECO:0007669"/>
    <property type="project" value="TreeGrafter"/>
</dbReference>
<comment type="caution">
    <text evidence="8">The sequence shown here is derived from an EMBL/GenBank/DDBJ whole genome shotgun (WGS) entry which is preliminary data.</text>
</comment>
<dbReference type="GO" id="GO:0048278">
    <property type="term" value="P:vesicle docking"/>
    <property type="evidence" value="ECO:0007669"/>
    <property type="project" value="TreeGrafter"/>
</dbReference>
<dbReference type="InterPro" id="IPR045242">
    <property type="entry name" value="Syntaxin"/>
</dbReference>
<dbReference type="GO" id="GO:0012505">
    <property type="term" value="C:endomembrane system"/>
    <property type="evidence" value="ECO:0007669"/>
    <property type="project" value="TreeGrafter"/>
</dbReference>
<sequence>MDTIQRYQSIETGYENKYRERVARQIKIVKPEATQQEVDAIIDADDSPQVFAQSIIQQSRRGQARAVLSEVESRHSDIKKIEKTILELTQLFQDMQMLVENQGLVIDDVEQQAQDTAIQMEQGDSYVKRAIKSARATRQKKWCCFFICIILAVVIAILVWWFAFNHPGVKTN</sequence>
<dbReference type="SUPFAM" id="SSF47661">
    <property type="entry name" value="t-snare proteins"/>
    <property type="match status" value="1"/>
</dbReference>
<dbReference type="Proteomes" id="UP000242146">
    <property type="component" value="Unassembled WGS sequence"/>
</dbReference>
<dbReference type="GO" id="GO:0006906">
    <property type="term" value="P:vesicle fusion"/>
    <property type="evidence" value="ECO:0007669"/>
    <property type="project" value="TreeGrafter"/>
</dbReference>
<dbReference type="GO" id="GO:0000149">
    <property type="term" value="F:SNARE binding"/>
    <property type="evidence" value="ECO:0007669"/>
    <property type="project" value="TreeGrafter"/>
</dbReference>
<evidence type="ECO:0000256" key="1">
    <source>
        <dbReference type="ARBA" id="ARBA00004211"/>
    </source>
</evidence>
<evidence type="ECO:0000256" key="5">
    <source>
        <dbReference type="ARBA" id="ARBA00023136"/>
    </source>
</evidence>
<keyword evidence="3 6" id="KW-0812">Transmembrane</keyword>
<keyword evidence="4 6" id="KW-1133">Transmembrane helix</keyword>